<keyword evidence="1" id="KW-1133">Transmembrane helix</keyword>
<keyword evidence="1" id="KW-0472">Membrane</keyword>
<feature type="chain" id="PRO_5031077534" evidence="2">
    <location>
        <begin position="22"/>
        <end position="426"/>
    </location>
</feature>
<feature type="transmembrane region" description="Helical" evidence="1">
    <location>
        <begin position="371"/>
        <end position="394"/>
    </location>
</feature>
<dbReference type="AlphaFoldDB" id="A0A7S3P8Z8"/>
<dbReference type="EMBL" id="HBIM01011599">
    <property type="protein sequence ID" value="CAE0412336.1"/>
    <property type="molecule type" value="Transcribed_RNA"/>
</dbReference>
<name>A0A7S3P8Z8_9STRA</name>
<sequence>MGFFKSFAVFALAKMFSLVDATEGSTTTMLRSTGNLLPRMLAFDTAETVETVYAEEAQAWRMLGLYMDCEDQEDGTTVCERFLLWAAYVDEDYAGLGQGEYMYYDSETERWNDSACELVGSDRCVKMDCHLPNTHFKLLGYYKQYGVNEFFEQLFAHQGSCTWSQNQYYFMENNRQTWPEECTQSAVKDENGAYVYYDIVPLSGGRMTIGLYSDAQCSVTYTGSLTIEEAIQAKEEGNDDGNTGQYRKDFGSDDWFDRWNGALDQYKTCQPCLVSTLSNSARRRKLEEDAGDANGEDGGEEEAAEKDYGQFACQDAAGNQGANQCALFAMNTDVQPATFRDVRLASLQGTITQANAVGIASTPRQKWWRAWGFFTLASIVFLAGLIMFCCFVKVKRRTTYASKAANEPLLGTSKNNTSKSTKSSRK</sequence>
<evidence type="ECO:0000256" key="2">
    <source>
        <dbReference type="SAM" id="SignalP"/>
    </source>
</evidence>
<keyword evidence="1" id="KW-0812">Transmembrane</keyword>
<reference evidence="3" key="1">
    <citation type="submission" date="2021-01" db="EMBL/GenBank/DDBJ databases">
        <authorList>
            <person name="Corre E."/>
            <person name="Pelletier E."/>
            <person name="Niang G."/>
            <person name="Scheremetjew M."/>
            <person name="Finn R."/>
            <person name="Kale V."/>
            <person name="Holt S."/>
            <person name="Cochrane G."/>
            <person name="Meng A."/>
            <person name="Brown T."/>
            <person name="Cohen L."/>
        </authorList>
    </citation>
    <scope>NUCLEOTIDE SEQUENCE</scope>
    <source>
        <strain evidence="3">CCMP127</strain>
    </source>
</reference>
<organism evidence="3">
    <name type="scientific">Amphora coffeiformis</name>
    <dbReference type="NCBI Taxonomy" id="265554"/>
    <lineage>
        <taxon>Eukaryota</taxon>
        <taxon>Sar</taxon>
        <taxon>Stramenopiles</taxon>
        <taxon>Ochrophyta</taxon>
        <taxon>Bacillariophyta</taxon>
        <taxon>Bacillariophyceae</taxon>
        <taxon>Bacillariophycidae</taxon>
        <taxon>Thalassiophysales</taxon>
        <taxon>Catenulaceae</taxon>
        <taxon>Amphora</taxon>
    </lineage>
</organism>
<keyword evidence="2" id="KW-0732">Signal</keyword>
<gene>
    <name evidence="3" type="ORF">ACOF00016_LOCUS9604</name>
</gene>
<evidence type="ECO:0000256" key="1">
    <source>
        <dbReference type="SAM" id="Phobius"/>
    </source>
</evidence>
<feature type="signal peptide" evidence="2">
    <location>
        <begin position="1"/>
        <end position="21"/>
    </location>
</feature>
<accession>A0A7S3P8Z8</accession>
<protein>
    <submittedName>
        <fullName evidence="3">Uncharacterized protein</fullName>
    </submittedName>
</protein>
<evidence type="ECO:0000313" key="3">
    <source>
        <dbReference type="EMBL" id="CAE0412336.1"/>
    </source>
</evidence>
<proteinExistence type="predicted"/>